<organism evidence="2 3">
    <name type="scientific">Candidatus Limisoma faecipullorum</name>
    <dbReference type="NCBI Taxonomy" id="2840854"/>
    <lineage>
        <taxon>Bacteria</taxon>
        <taxon>Pseudomonadati</taxon>
        <taxon>Bacteroidota</taxon>
        <taxon>Bacteroidia</taxon>
        <taxon>Bacteroidales</taxon>
        <taxon>Candidatus Limisoma</taxon>
    </lineage>
</organism>
<reference evidence="2" key="2">
    <citation type="journal article" date="2021" name="PeerJ">
        <title>Extensive microbial diversity within the chicken gut microbiome revealed by metagenomics and culture.</title>
        <authorList>
            <person name="Gilroy R."/>
            <person name="Ravi A."/>
            <person name="Getino M."/>
            <person name="Pursley I."/>
            <person name="Horton D.L."/>
            <person name="Alikhan N.F."/>
            <person name="Baker D."/>
            <person name="Gharbi K."/>
            <person name="Hall N."/>
            <person name="Watson M."/>
            <person name="Adriaenssens E.M."/>
            <person name="Foster-Nyarko E."/>
            <person name="Jarju S."/>
            <person name="Secka A."/>
            <person name="Antonio M."/>
            <person name="Oren A."/>
            <person name="Chaudhuri R.R."/>
            <person name="La Ragione R."/>
            <person name="Hildebrand F."/>
            <person name="Pallen M.J."/>
        </authorList>
    </citation>
    <scope>NUCLEOTIDE SEQUENCE</scope>
    <source>
        <strain evidence="2">6919</strain>
    </source>
</reference>
<feature type="transmembrane region" description="Helical" evidence="1">
    <location>
        <begin position="44"/>
        <end position="67"/>
    </location>
</feature>
<comment type="caution">
    <text evidence="2">The sequence shown here is derived from an EMBL/GenBank/DDBJ whole genome shotgun (WGS) entry which is preliminary data.</text>
</comment>
<feature type="transmembrane region" description="Helical" evidence="1">
    <location>
        <begin position="79"/>
        <end position="97"/>
    </location>
</feature>
<gene>
    <name evidence="2" type="ORF">IAB88_05675</name>
</gene>
<evidence type="ECO:0000313" key="2">
    <source>
        <dbReference type="EMBL" id="MBO8476465.1"/>
    </source>
</evidence>
<name>A0A9D9NK73_9BACT</name>
<keyword evidence="1" id="KW-0812">Transmembrane</keyword>
<dbReference type="AlphaFoldDB" id="A0A9D9NK73"/>
<keyword evidence="1" id="KW-1133">Transmembrane helix</keyword>
<evidence type="ECO:0000313" key="3">
    <source>
        <dbReference type="Proteomes" id="UP000823598"/>
    </source>
</evidence>
<dbReference type="EMBL" id="JADIMC010000064">
    <property type="protein sequence ID" value="MBO8476465.1"/>
    <property type="molecule type" value="Genomic_DNA"/>
</dbReference>
<sequence>MMDVVLLISGILFMLSSLYFCVRPHIPAVIPAYGGLWLLQWSGMMAFPSVMMSYWGIMAVVVIIIVSMLPQPVVKATQGMAHITVGAVAGMLIGATIGYAPMIVGAFAGAFAGCMVFVRTPKGKALGLLTSRFVQYFCAKGLPVVVTVSILGIAIEVAAVQYSNV</sequence>
<feature type="transmembrane region" description="Helical" evidence="1">
    <location>
        <begin position="141"/>
        <end position="162"/>
    </location>
</feature>
<dbReference type="Proteomes" id="UP000823598">
    <property type="component" value="Unassembled WGS sequence"/>
</dbReference>
<evidence type="ECO:0008006" key="4">
    <source>
        <dbReference type="Google" id="ProtNLM"/>
    </source>
</evidence>
<evidence type="ECO:0000256" key="1">
    <source>
        <dbReference type="SAM" id="Phobius"/>
    </source>
</evidence>
<keyword evidence="1" id="KW-0472">Membrane</keyword>
<protein>
    <recommendedName>
        <fullName evidence="4">DUF456 domain-containing protein</fullName>
    </recommendedName>
</protein>
<reference evidence="2" key="1">
    <citation type="submission" date="2020-10" db="EMBL/GenBank/DDBJ databases">
        <authorList>
            <person name="Gilroy R."/>
        </authorList>
    </citation>
    <scope>NUCLEOTIDE SEQUENCE</scope>
    <source>
        <strain evidence="2">6919</strain>
    </source>
</reference>
<accession>A0A9D9NK73</accession>
<proteinExistence type="predicted"/>